<comment type="similarity">
    <text evidence="2">Belongs to the UPF0014 family.</text>
</comment>
<comment type="caution">
    <text evidence="7">The sequence shown here is derived from an EMBL/GenBank/DDBJ whole genome shotgun (WGS) entry which is preliminary data.</text>
</comment>
<dbReference type="PANTHER" id="PTHR30028">
    <property type="entry name" value="UPF0014 INNER MEMBRANE PROTEIN YBBM-RELATED"/>
    <property type="match status" value="1"/>
</dbReference>
<feature type="transmembrane region" description="Helical" evidence="6">
    <location>
        <begin position="193"/>
        <end position="214"/>
    </location>
</feature>
<name>A0ABQ5JMC9_9LACO</name>
<feature type="transmembrane region" description="Helical" evidence="6">
    <location>
        <begin position="92"/>
        <end position="117"/>
    </location>
</feature>
<reference evidence="7 8" key="1">
    <citation type="submission" date="2022-03" db="EMBL/GenBank/DDBJ databases">
        <title>Draft genome sequence of Furfurilactobacillus curtus JCM 31185.</title>
        <authorList>
            <person name="Suzuki S."/>
            <person name="Endo A."/>
            <person name="Kajikawa A."/>
        </authorList>
    </citation>
    <scope>NUCLEOTIDE SEQUENCE [LARGE SCALE GENOMIC DNA]</scope>
    <source>
        <strain evidence="7 8">JCM 31185</strain>
    </source>
</reference>
<evidence type="ECO:0000256" key="6">
    <source>
        <dbReference type="SAM" id="Phobius"/>
    </source>
</evidence>
<feature type="transmembrane region" description="Helical" evidence="6">
    <location>
        <begin position="123"/>
        <end position="143"/>
    </location>
</feature>
<dbReference type="EMBL" id="BQXO01000002">
    <property type="protein sequence ID" value="GKT05661.1"/>
    <property type="molecule type" value="Genomic_DNA"/>
</dbReference>
<organism evidence="7 8">
    <name type="scientific">Furfurilactobacillus curtus</name>
    <dbReference type="NCBI Taxonomy" id="1746200"/>
    <lineage>
        <taxon>Bacteria</taxon>
        <taxon>Bacillati</taxon>
        <taxon>Bacillota</taxon>
        <taxon>Bacilli</taxon>
        <taxon>Lactobacillales</taxon>
        <taxon>Lactobacillaceae</taxon>
        <taxon>Furfurilactobacillus</taxon>
    </lineage>
</organism>
<feature type="transmembrane region" description="Helical" evidence="6">
    <location>
        <begin position="6"/>
        <end position="25"/>
    </location>
</feature>
<dbReference type="RefSeq" id="WP_407883085.1">
    <property type="nucleotide sequence ID" value="NZ_BQXO01000002.1"/>
</dbReference>
<dbReference type="Proteomes" id="UP001628078">
    <property type="component" value="Unassembled WGS sequence"/>
</dbReference>
<evidence type="ECO:0000256" key="4">
    <source>
        <dbReference type="ARBA" id="ARBA00022989"/>
    </source>
</evidence>
<evidence type="ECO:0000256" key="2">
    <source>
        <dbReference type="ARBA" id="ARBA00005268"/>
    </source>
</evidence>
<keyword evidence="5 6" id="KW-0472">Membrane</keyword>
<evidence type="ECO:0000313" key="7">
    <source>
        <dbReference type="EMBL" id="GKT05661.1"/>
    </source>
</evidence>
<evidence type="ECO:0000256" key="5">
    <source>
        <dbReference type="ARBA" id="ARBA00023136"/>
    </source>
</evidence>
<feature type="transmembrane region" description="Helical" evidence="6">
    <location>
        <begin position="220"/>
        <end position="242"/>
    </location>
</feature>
<evidence type="ECO:0000313" key="8">
    <source>
        <dbReference type="Proteomes" id="UP001628078"/>
    </source>
</evidence>
<comment type="subcellular location">
    <subcellularLocation>
        <location evidence="1">Membrane</location>
        <topology evidence="1">Multi-pass membrane protein</topology>
    </subcellularLocation>
</comment>
<evidence type="ECO:0000256" key="3">
    <source>
        <dbReference type="ARBA" id="ARBA00022692"/>
    </source>
</evidence>
<feature type="transmembrane region" description="Helical" evidence="6">
    <location>
        <begin position="64"/>
        <end position="80"/>
    </location>
</feature>
<protein>
    <submittedName>
        <fullName evidence="7">Iron export ABC transporter permease subunit FetB</fullName>
    </submittedName>
</protein>
<dbReference type="InterPro" id="IPR005226">
    <property type="entry name" value="UPF0014_fam"/>
</dbReference>
<proteinExistence type="inferred from homology"/>
<evidence type="ECO:0000256" key="1">
    <source>
        <dbReference type="ARBA" id="ARBA00004141"/>
    </source>
</evidence>
<dbReference type="Pfam" id="PF03649">
    <property type="entry name" value="UPF0014"/>
    <property type="match status" value="1"/>
</dbReference>
<dbReference type="PANTHER" id="PTHR30028:SF0">
    <property type="entry name" value="PROTEIN ALUMINUM SENSITIVE 3"/>
    <property type="match status" value="1"/>
</dbReference>
<accession>A0ABQ5JMC9</accession>
<keyword evidence="8" id="KW-1185">Reference proteome</keyword>
<sequence>MHNSVNVNNLSLAFAAGLVLVALFIGWRQKLGVNRDMIIGVIRAIVQLTIVGFVLKYIFAVNNVLLTLAMILVIIFNAAYNARKRGQGIPHIFWSSFWSILISTSVTLSGLVLSGAIKFVPSQMIPISGMIASNSMVAIGLCYRNMLSLFRDQRQQVLERIALGATPHDSAISIVRECIRTGMQPTIDASKTYGIVSLPGMMSGLIFAGVDPVYAIKYQIMVVFMLLSATSLGSVSASYIAYRRFFNQDQQLVIKTDAKRSQS</sequence>
<gene>
    <name evidence="7" type="ORF">JCM31185_09490</name>
</gene>
<keyword evidence="3 6" id="KW-0812">Transmembrane</keyword>
<keyword evidence="4 6" id="KW-1133">Transmembrane helix</keyword>